<feature type="compositionally biased region" description="Acidic residues" evidence="10">
    <location>
        <begin position="1051"/>
        <end position="1061"/>
    </location>
</feature>
<dbReference type="CDD" id="cd01888">
    <property type="entry name" value="eIF2_gamma"/>
    <property type="match status" value="1"/>
</dbReference>
<dbReference type="InterPro" id="IPR009000">
    <property type="entry name" value="Transl_B-barrel_sf"/>
</dbReference>
<dbReference type="PANTHER" id="PTHR42854">
    <property type="entry name" value="EUKARYOTIC TRANSLATION INITIATION FACTOR 2 SUBUNIT 3 FAMILY MEMBER"/>
    <property type="match status" value="1"/>
</dbReference>
<keyword evidence="13" id="KW-1185">Reference proteome</keyword>
<comment type="similarity">
    <text evidence="1">Belongs to the TRAFAC class translation factor GTPase superfamily. Classic translation factor GTPase family. EF-Tu/EF-1A subfamily.</text>
</comment>
<evidence type="ECO:0000256" key="8">
    <source>
        <dbReference type="ARBA" id="ARBA00048107"/>
    </source>
</evidence>
<dbReference type="Pfam" id="PF09173">
    <property type="entry name" value="eIF2_C"/>
    <property type="match status" value="1"/>
</dbReference>
<dbReference type="FunFam" id="2.40.30.10:FF:000009">
    <property type="entry name" value="Eukaryotic translation initiation factor 2 subunit gamma"/>
    <property type="match status" value="1"/>
</dbReference>
<name>A0A8H6ZAC2_9AGAR</name>
<dbReference type="InterPro" id="IPR015256">
    <property type="entry name" value="eIF2g_C"/>
</dbReference>
<feature type="compositionally biased region" description="Low complexity" evidence="10">
    <location>
        <begin position="1001"/>
        <end position="1045"/>
    </location>
</feature>
<dbReference type="GO" id="GO:0000049">
    <property type="term" value="F:tRNA binding"/>
    <property type="evidence" value="ECO:0007669"/>
    <property type="project" value="InterPro"/>
</dbReference>
<protein>
    <recommendedName>
        <fullName evidence="9">Eukaryotic translation initiation factor 2 subunit gamma</fullName>
        <ecNumber evidence="2">3.6.5.3</ecNumber>
    </recommendedName>
</protein>
<dbReference type="GO" id="GO:0005829">
    <property type="term" value="C:cytosol"/>
    <property type="evidence" value="ECO:0007669"/>
    <property type="project" value="TreeGrafter"/>
</dbReference>
<evidence type="ECO:0000313" key="12">
    <source>
        <dbReference type="EMBL" id="KAF7373594.1"/>
    </source>
</evidence>
<dbReference type="GO" id="GO:0005850">
    <property type="term" value="C:eukaryotic translation initiation factor 2 complex"/>
    <property type="evidence" value="ECO:0007669"/>
    <property type="project" value="TreeGrafter"/>
</dbReference>
<dbReference type="Gene3D" id="3.40.50.300">
    <property type="entry name" value="P-loop containing nucleotide triphosphate hydrolases"/>
    <property type="match status" value="1"/>
</dbReference>
<evidence type="ECO:0000256" key="4">
    <source>
        <dbReference type="ARBA" id="ARBA00022741"/>
    </source>
</evidence>
<keyword evidence="7" id="KW-0342">GTP-binding</keyword>
<dbReference type="InterPro" id="IPR044128">
    <property type="entry name" value="eIF2g_GTP-bd"/>
</dbReference>
<evidence type="ECO:0000256" key="6">
    <source>
        <dbReference type="ARBA" id="ARBA00022917"/>
    </source>
</evidence>
<keyword evidence="6" id="KW-0648">Protein biosynthesis</keyword>
<dbReference type="InterPro" id="IPR004161">
    <property type="entry name" value="EFTu-like_2"/>
</dbReference>
<evidence type="ECO:0000256" key="1">
    <source>
        <dbReference type="ARBA" id="ARBA00007249"/>
    </source>
</evidence>
<organism evidence="12 13">
    <name type="scientific">Mycena sanguinolenta</name>
    <dbReference type="NCBI Taxonomy" id="230812"/>
    <lineage>
        <taxon>Eukaryota</taxon>
        <taxon>Fungi</taxon>
        <taxon>Dikarya</taxon>
        <taxon>Basidiomycota</taxon>
        <taxon>Agaricomycotina</taxon>
        <taxon>Agaricomycetes</taxon>
        <taxon>Agaricomycetidae</taxon>
        <taxon>Agaricales</taxon>
        <taxon>Marasmiineae</taxon>
        <taxon>Mycenaceae</taxon>
        <taxon>Mycena</taxon>
    </lineage>
</organism>
<evidence type="ECO:0000256" key="2">
    <source>
        <dbReference type="ARBA" id="ARBA00011986"/>
    </source>
</evidence>
<evidence type="ECO:0000256" key="7">
    <source>
        <dbReference type="ARBA" id="ARBA00023134"/>
    </source>
</evidence>
<evidence type="ECO:0000256" key="9">
    <source>
        <dbReference type="ARBA" id="ARBA00074422"/>
    </source>
</evidence>
<feature type="compositionally biased region" description="Basic and acidic residues" evidence="10">
    <location>
        <begin position="1"/>
        <end position="14"/>
    </location>
</feature>
<evidence type="ECO:0000313" key="13">
    <source>
        <dbReference type="Proteomes" id="UP000623467"/>
    </source>
</evidence>
<dbReference type="PROSITE" id="PS51722">
    <property type="entry name" value="G_TR_2"/>
    <property type="match status" value="1"/>
</dbReference>
<dbReference type="GO" id="GO:0003924">
    <property type="term" value="F:GTPase activity"/>
    <property type="evidence" value="ECO:0007669"/>
    <property type="project" value="InterPro"/>
</dbReference>
<keyword evidence="3 12" id="KW-0396">Initiation factor</keyword>
<dbReference type="InterPro" id="IPR050543">
    <property type="entry name" value="eIF2G"/>
</dbReference>
<dbReference type="CDD" id="cd15490">
    <property type="entry name" value="eIF2_gamma_III"/>
    <property type="match status" value="1"/>
</dbReference>
<dbReference type="GO" id="GO:0003743">
    <property type="term" value="F:translation initiation factor activity"/>
    <property type="evidence" value="ECO:0007669"/>
    <property type="project" value="UniProtKB-KW"/>
</dbReference>
<keyword evidence="5" id="KW-0378">Hydrolase</keyword>
<dbReference type="PRINTS" id="PR00315">
    <property type="entry name" value="ELONGATNFCT"/>
</dbReference>
<proteinExistence type="inferred from homology"/>
<keyword evidence="4" id="KW-0547">Nucleotide-binding</keyword>
<dbReference type="SUPFAM" id="SSF50447">
    <property type="entry name" value="Translation proteins"/>
    <property type="match status" value="1"/>
</dbReference>
<dbReference type="GO" id="GO:0005525">
    <property type="term" value="F:GTP binding"/>
    <property type="evidence" value="ECO:0007669"/>
    <property type="project" value="UniProtKB-KW"/>
</dbReference>
<feature type="compositionally biased region" description="Polar residues" evidence="10">
    <location>
        <begin position="1193"/>
        <end position="1225"/>
    </location>
</feature>
<evidence type="ECO:0000259" key="11">
    <source>
        <dbReference type="PROSITE" id="PS51722"/>
    </source>
</evidence>
<dbReference type="Gene3D" id="2.40.30.10">
    <property type="entry name" value="Translation factors"/>
    <property type="match status" value="2"/>
</dbReference>
<dbReference type="PANTHER" id="PTHR42854:SF3">
    <property type="entry name" value="EUKARYOTIC TRANSLATION INITIATION FACTOR 2 SUBUNIT 3-RELATED"/>
    <property type="match status" value="1"/>
</dbReference>
<dbReference type="Pfam" id="PF03144">
    <property type="entry name" value="GTP_EFTU_D2"/>
    <property type="match status" value="1"/>
</dbReference>
<dbReference type="InterPro" id="IPR044127">
    <property type="entry name" value="eIF2g_dom_2"/>
</dbReference>
<dbReference type="FunFam" id="2.40.30.10:FF:000011">
    <property type="entry name" value="Eukaryotic translation initiation factor 2 subunit gamma"/>
    <property type="match status" value="1"/>
</dbReference>
<dbReference type="InterPro" id="IPR000795">
    <property type="entry name" value="T_Tr_GTP-bd_dom"/>
</dbReference>
<dbReference type="InterPro" id="IPR027417">
    <property type="entry name" value="P-loop_NTPase"/>
</dbReference>
<dbReference type="Pfam" id="PF00009">
    <property type="entry name" value="GTP_EFTU"/>
    <property type="match status" value="1"/>
</dbReference>
<feature type="domain" description="Tr-type G" evidence="11">
    <location>
        <begin position="45"/>
        <end position="253"/>
    </location>
</feature>
<dbReference type="CDD" id="cd03688">
    <property type="entry name" value="eIF2_gamma_II"/>
    <property type="match status" value="1"/>
</dbReference>
<feature type="compositionally biased region" description="Low complexity" evidence="10">
    <location>
        <begin position="1145"/>
        <end position="1157"/>
    </location>
</feature>
<dbReference type="NCBIfam" id="NF003077">
    <property type="entry name" value="PRK04000.1"/>
    <property type="match status" value="1"/>
</dbReference>
<feature type="compositionally biased region" description="Basic and acidic residues" evidence="10">
    <location>
        <begin position="1172"/>
        <end position="1181"/>
    </location>
</feature>
<comment type="caution">
    <text evidence="12">The sequence shown here is derived from an EMBL/GenBank/DDBJ whole genome shotgun (WGS) entry which is preliminary data.</text>
</comment>
<dbReference type="EC" id="3.6.5.3" evidence="2"/>
<gene>
    <name evidence="12" type="ORF">MSAN_00569800</name>
</gene>
<dbReference type="GO" id="GO:0001731">
    <property type="term" value="P:formation of translation preinitiation complex"/>
    <property type="evidence" value="ECO:0007669"/>
    <property type="project" value="TreeGrafter"/>
</dbReference>
<evidence type="ECO:0000256" key="5">
    <source>
        <dbReference type="ARBA" id="ARBA00022801"/>
    </source>
</evidence>
<dbReference type="OrthoDB" id="1045173at2759"/>
<accession>A0A8H6ZAC2</accession>
<dbReference type="SUPFAM" id="SSF50465">
    <property type="entry name" value="EF-Tu/eEF-1alpha/eIF2-gamma C-terminal domain"/>
    <property type="match status" value="1"/>
</dbReference>
<evidence type="ECO:0000256" key="10">
    <source>
        <dbReference type="SAM" id="MobiDB-lite"/>
    </source>
</evidence>
<dbReference type="EMBL" id="JACAZH010000003">
    <property type="protein sequence ID" value="KAF7373594.1"/>
    <property type="molecule type" value="Genomic_DNA"/>
</dbReference>
<dbReference type="FunFam" id="3.40.50.300:FF:000065">
    <property type="entry name" value="Eukaryotic translation initiation factor 2 subunit gamma"/>
    <property type="match status" value="1"/>
</dbReference>
<dbReference type="InterPro" id="IPR009001">
    <property type="entry name" value="Transl_elong_EF1A/Init_IF2_C"/>
</dbReference>
<feature type="compositionally biased region" description="Pro residues" evidence="10">
    <location>
        <begin position="975"/>
        <end position="989"/>
    </location>
</feature>
<feature type="compositionally biased region" description="Low complexity" evidence="10">
    <location>
        <begin position="1099"/>
        <end position="1110"/>
    </location>
</feature>
<comment type="catalytic activity">
    <reaction evidence="8">
        <text>GTP + H2O = GDP + phosphate + H(+)</text>
        <dbReference type="Rhea" id="RHEA:19669"/>
        <dbReference type="ChEBI" id="CHEBI:15377"/>
        <dbReference type="ChEBI" id="CHEBI:15378"/>
        <dbReference type="ChEBI" id="CHEBI:37565"/>
        <dbReference type="ChEBI" id="CHEBI:43474"/>
        <dbReference type="ChEBI" id="CHEBI:58189"/>
        <dbReference type="EC" id="3.6.5.3"/>
    </reaction>
</comment>
<feature type="compositionally biased region" description="Low complexity" evidence="10">
    <location>
        <begin position="1231"/>
        <end position="1242"/>
    </location>
</feature>
<sequence length="1440" mass="156890">MAGDETLQKEHEDSGSDEEEEDVIPKVEIDPSTLTPLSPEVISKQATINLGTIGHVAHGKSTVVKAISGVMTVRFKNELVRNITIKLGYANAKIYKCENKACPRPGCYRSYRSDKEESPPCERPGCNSRMKLVRHVSFVDCPGHDILMATMLNGAAVMDAALLLIAGNETCPQPQTSEHLAAVEIMKLEHIIILQNKVDLIKEPQALEHQKSIAAFVKGTVAESSPIVPISAQLKYNIDAVNEYIVKRIPIPVRDFTSDPRLIVIRSFDVNKPGAEVDDLKGGVAGGSILTGVLRLGQEVEIRPGVVTKDNAGRNQCKPIFSRIMSLHAENNLLQFAVPGGLIGVGTRIDPTLCRADRLVGQVLGAVGKLPKIYTELEISLFLLRRLLGVKTEDKKQTKVSKLVKNELLLINIGSTSTGGRVLSVRADQAKIQLTSPACTEIGEKVALSRRIEKHWRLVGWGSVQRGTVLEADIGFYLAGLYFVVRAVYRTHISYGAWALRKYIGDEMFELLLGDDRSKWPLIAKFNIVLIPAGLVLSRLGLNYTITALIATWPTFAFLPSANWDDAAQPAILDLKSGSALPWPPSPLVFGFVRFLDDMERAADVRAAAEAGNGGGNAAGNANRNNDGDAAANPEERVVSLDMRRAGSIIGGALLVPLISNIMGSLLHRLSKNFELLKRFLAVRPAWKGFLPPPPLRRYTAKEIWRRASSAEEDAGRTFKFVLRAVWGDIRKLDECDPVWWRNSLGLGIFVVTNYVPSDSEVLQIRALLRGPTDKLARIDAQIEEIEIALEQLKEQRALLKAPIDSHRALISPMRRIPEDVLIEIFCVCLPSEHNAVIDHTEAPLVLGCICRHWRSVLYSAPILWSTLHIPSLSYTHTSPKILSGLEKIVEEWLERSATCPRSVSLITTIISPRISTNTPSASSAASIRSSPSPVPYVYGSPKIDHASPKVDYAAAPKLDIPPSKPQLQTMNPSPISPPPVYDQQPPQPLNITRRKPAPPSRSQSPSRSPPNSRSYSPAPSARSQQQQQPQQAHSRSGSQHSSAHSHSDFFDDEDEEDGEDDRPRSPAYGSKTSGGPKNLTLALDLSLGGDTWSDDPSNNTLTTTAANGAPGKSPTSPLFTLTAPGRPEEEFSPTEAYGYDHYDPSSSAPASPTSLSYLNGESDLLPPSLGLRERDNRDSGMSDATMLPPTPHGTSRLSGGTARSSNSSGMTQRPPSTGVSTLQPPASPQSSNFGSSGSGESESQDHQTPTTEVEADEDDTGELDYYLEGKNYLKKHGFKLEGGHRPRGDGHADIGEAFCTLHQSYGLETIVEEWLKRSATCPLSVSFFGNGNQSHPLDKHPLVLLLCTFSQRLRHLTLTADPELMRPLLQLGSNDLPVLESLVVECTAPVIDFPNSAFNLSTLKNVAICMAAPVDPHLLPLPWGQLTKLRLECGPPKDS</sequence>
<reference evidence="12" key="1">
    <citation type="submission" date="2020-05" db="EMBL/GenBank/DDBJ databases">
        <title>Mycena genomes resolve the evolution of fungal bioluminescence.</title>
        <authorList>
            <person name="Tsai I.J."/>
        </authorList>
    </citation>
    <scope>NUCLEOTIDE SEQUENCE</scope>
    <source>
        <strain evidence="12">160909Yilan</strain>
    </source>
</reference>
<dbReference type="Proteomes" id="UP000623467">
    <property type="component" value="Unassembled WGS sequence"/>
</dbReference>
<dbReference type="SUPFAM" id="SSF52540">
    <property type="entry name" value="P-loop containing nucleoside triphosphate hydrolases"/>
    <property type="match status" value="1"/>
</dbReference>
<feature type="region of interest" description="Disordered" evidence="10">
    <location>
        <begin position="956"/>
        <end position="1262"/>
    </location>
</feature>
<feature type="region of interest" description="Disordered" evidence="10">
    <location>
        <begin position="1"/>
        <end position="36"/>
    </location>
</feature>
<evidence type="ECO:0000256" key="3">
    <source>
        <dbReference type="ARBA" id="ARBA00022540"/>
    </source>
</evidence>